<gene>
    <name evidence="12" type="primary">LOC34618990</name>
</gene>
<dbReference type="GO" id="GO:0000139">
    <property type="term" value="C:Golgi membrane"/>
    <property type="evidence" value="ECO:0007669"/>
    <property type="project" value="UniProtKB-SubCell"/>
</dbReference>
<evidence type="ECO:0000256" key="3">
    <source>
        <dbReference type="ARBA" id="ARBA00008827"/>
    </source>
</evidence>
<evidence type="ECO:0000256" key="7">
    <source>
        <dbReference type="ARBA" id="ARBA00022927"/>
    </source>
</evidence>
<keyword evidence="8" id="KW-0333">Golgi apparatus</keyword>
<reference evidence="12" key="1">
    <citation type="submission" date="2025-08" db="UniProtKB">
        <authorList>
            <consortium name="RefSeq"/>
        </authorList>
    </citation>
    <scope>IDENTIFICATION</scope>
</reference>
<evidence type="ECO:0000313" key="11">
    <source>
        <dbReference type="Proteomes" id="UP000515125"/>
    </source>
</evidence>
<dbReference type="Proteomes" id="UP000515125">
    <property type="component" value="Unplaced"/>
</dbReference>
<evidence type="ECO:0000313" key="12">
    <source>
        <dbReference type="RefSeq" id="XP_026189924.1"/>
    </source>
</evidence>
<dbReference type="OrthoDB" id="354473at2759"/>
<evidence type="ECO:0000256" key="6">
    <source>
        <dbReference type="ARBA" id="ARBA00022892"/>
    </source>
</evidence>
<keyword evidence="7" id="KW-0653">Protein transport</keyword>
<dbReference type="Pfam" id="PF04733">
    <property type="entry name" value="Coatomer_E"/>
    <property type="match status" value="1"/>
</dbReference>
<dbReference type="Gene3D" id="1.25.40.10">
    <property type="entry name" value="Tetratricopeptide repeat domain"/>
    <property type="match status" value="1"/>
</dbReference>
<comment type="similarity">
    <text evidence="3">Belongs to the COPE family.</text>
</comment>
<name>A0A6P6RQU5_9EIME</name>
<protein>
    <submittedName>
        <fullName evidence="12">Coatomer subunit epsilon-2</fullName>
    </submittedName>
</protein>
<keyword evidence="4" id="KW-0813">Transport</keyword>
<keyword evidence="5" id="KW-0963">Cytoplasm</keyword>
<evidence type="ECO:0000256" key="8">
    <source>
        <dbReference type="ARBA" id="ARBA00023034"/>
    </source>
</evidence>
<dbReference type="GO" id="GO:0006888">
    <property type="term" value="P:endoplasmic reticulum to Golgi vesicle-mediated transport"/>
    <property type="evidence" value="ECO:0007669"/>
    <property type="project" value="TreeGrafter"/>
</dbReference>
<dbReference type="GO" id="GO:0030126">
    <property type="term" value="C:COPI vesicle coat"/>
    <property type="evidence" value="ECO:0007669"/>
    <property type="project" value="TreeGrafter"/>
</dbReference>
<dbReference type="GO" id="GO:0005198">
    <property type="term" value="F:structural molecule activity"/>
    <property type="evidence" value="ECO:0007669"/>
    <property type="project" value="InterPro"/>
</dbReference>
<sequence length="270" mass="29808">MLQALQLYAAGYYKAAGAEASAIRATDSYTEQQREFLVAACEQQKQLLLQSPHVLQKQHPQQLQQMLHCSNPAIQALALFLLSTRYCQTEQHPERQQMQKQLQELGRTCAAAAFLAAASAAETNPVGALQLCNNCTTPEMRALRLQLLLRIHREDRAKMQLESDIASGAYETAEQSISRALYHLWEGDAVSAEASLTDAEMALSLRAGDVSALIENGRAACAMQRGDFQTASERLNNLLTVAPWDESALCNAICCFRRLHKNALADELSE</sequence>
<proteinExistence type="inferred from homology"/>
<dbReference type="PANTHER" id="PTHR10805">
    <property type="entry name" value="COATOMER SUBUNIT EPSILON"/>
    <property type="match status" value="1"/>
</dbReference>
<dbReference type="RefSeq" id="XP_026189924.1">
    <property type="nucleotide sequence ID" value="XM_026334139.1"/>
</dbReference>
<dbReference type="AlphaFoldDB" id="A0A6P6RQU5"/>
<dbReference type="InterPro" id="IPR011990">
    <property type="entry name" value="TPR-like_helical_dom_sf"/>
</dbReference>
<organism evidence="11 12">
    <name type="scientific">Cyclospora cayetanensis</name>
    <dbReference type="NCBI Taxonomy" id="88456"/>
    <lineage>
        <taxon>Eukaryota</taxon>
        <taxon>Sar</taxon>
        <taxon>Alveolata</taxon>
        <taxon>Apicomplexa</taxon>
        <taxon>Conoidasida</taxon>
        <taxon>Coccidia</taxon>
        <taxon>Eucoccidiorida</taxon>
        <taxon>Eimeriorina</taxon>
        <taxon>Eimeriidae</taxon>
        <taxon>Cyclospora</taxon>
    </lineage>
</organism>
<dbReference type="InterPro" id="IPR006822">
    <property type="entry name" value="Coatomer_esu"/>
</dbReference>
<evidence type="ECO:0000256" key="10">
    <source>
        <dbReference type="ARBA" id="ARBA00023329"/>
    </source>
</evidence>
<keyword evidence="6" id="KW-0931">ER-Golgi transport</keyword>
<keyword evidence="11" id="KW-1185">Reference proteome</keyword>
<evidence type="ECO:0000256" key="9">
    <source>
        <dbReference type="ARBA" id="ARBA00023136"/>
    </source>
</evidence>
<keyword evidence="9" id="KW-0472">Membrane</keyword>
<accession>A0A6P6RQU5</accession>
<dbReference type="GO" id="GO:0015031">
    <property type="term" value="P:protein transport"/>
    <property type="evidence" value="ECO:0007669"/>
    <property type="project" value="UniProtKB-KW"/>
</dbReference>
<dbReference type="GO" id="GO:0006891">
    <property type="term" value="P:intra-Golgi vesicle-mediated transport"/>
    <property type="evidence" value="ECO:0007669"/>
    <property type="project" value="TreeGrafter"/>
</dbReference>
<evidence type="ECO:0000256" key="2">
    <source>
        <dbReference type="ARBA" id="ARBA00004347"/>
    </source>
</evidence>
<dbReference type="GeneID" id="34618990"/>
<keyword evidence="10" id="KW-0968">Cytoplasmic vesicle</keyword>
<evidence type="ECO:0000256" key="1">
    <source>
        <dbReference type="ARBA" id="ARBA00004255"/>
    </source>
</evidence>
<evidence type="ECO:0000256" key="4">
    <source>
        <dbReference type="ARBA" id="ARBA00022448"/>
    </source>
</evidence>
<dbReference type="PANTHER" id="PTHR10805:SF0">
    <property type="entry name" value="COATOMER SUBUNIT EPSILON"/>
    <property type="match status" value="1"/>
</dbReference>
<dbReference type="GO" id="GO:0006890">
    <property type="term" value="P:retrograde vesicle-mediated transport, Golgi to endoplasmic reticulum"/>
    <property type="evidence" value="ECO:0007669"/>
    <property type="project" value="InterPro"/>
</dbReference>
<comment type="subcellular location">
    <subcellularLocation>
        <location evidence="2">Cytoplasmic vesicle</location>
        <location evidence="2">COPI-coated vesicle membrane</location>
        <topology evidence="2">Peripheral membrane protein</topology>
        <orientation evidence="2">Cytoplasmic side</orientation>
    </subcellularLocation>
    <subcellularLocation>
        <location evidence="1">Golgi apparatus membrane</location>
        <topology evidence="1">Peripheral membrane protein</topology>
        <orientation evidence="1">Cytoplasmic side</orientation>
    </subcellularLocation>
</comment>
<evidence type="ECO:0000256" key="5">
    <source>
        <dbReference type="ARBA" id="ARBA00022490"/>
    </source>
</evidence>